<dbReference type="SUPFAM" id="SSF57850">
    <property type="entry name" value="RING/U-box"/>
    <property type="match status" value="1"/>
</dbReference>
<dbReference type="PROSITE" id="PS50089">
    <property type="entry name" value="ZF_RING_2"/>
    <property type="match status" value="1"/>
</dbReference>
<keyword evidence="8" id="KW-1185">Reference proteome</keyword>
<dbReference type="InterPro" id="IPR017907">
    <property type="entry name" value="Znf_RING_CS"/>
</dbReference>
<dbReference type="Pfam" id="PF17121">
    <property type="entry name" value="zf-C3HC4_5"/>
    <property type="match status" value="1"/>
</dbReference>
<feature type="compositionally biased region" description="Polar residues" evidence="5">
    <location>
        <begin position="38"/>
        <end position="55"/>
    </location>
</feature>
<dbReference type="InterPro" id="IPR057657">
    <property type="entry name" value="MAT1_CAK-anch"/>
</dbReference>
<dbReference type="SMART" id="SM00184">
    <property type="entry name" value="RING"/>
    <property type="match status" value="1"/>
</dbReference>
<gene>
    <name evidence="7" type="ORF">AGERDE_LOCUS1401</name>
</gene>
<evidence type="ECO:0000313" key="8">
    <source>
        <dbReference type="Proteomes" id="UP000789831"/>
    </source>
</evidence>
<dbReference type="GO" id="GO:0008270">
    <property type="term" value="F:zinc ion binding"/>
    <property type="evidence" value="ECO:0007669"/>
    <property type="project" value="UniProtKB-KW"/>
</dbReference>
<dbReference type="InterPro" id="IPR013083">
    <property type="entry name" value="Znf_RING/FYVE/PHD"/>
</dbReference>
<dbReference type="PROSITE" id="PS00518">
    <property type="entry name" value="ZF_RING_1"/>
    <property type="match status" value="1"/>
</dbReference>
<sequence>MSLTKTLITASATSSNSSRSGLLVSAETSRGSGGVKSNGISSNMTNTSATKSSGSENEDTCPVCKNSRYLSPNMVLYVSECYHKMCEGCVNRTFANGAPTCLQCGRAVKRINFKLPTFGDLLVEKEVTQRKWVASQILKRREDFDTLRDFNDYEEIIEDFALAEEHQLKLAQKNDAIDILATFKGDVKALLAEQKAANDRRKLLSNSPSLQIPILQSIDSGVGVYSNEQEVTDDFPMELDPINSPYEDVRLYTHKEKYSDTYTEINDKLKAGGFSIKFVHERALQAAFSGLFLAPLTVKDEDGDVLMS</sequence>
<evidence type="ECO:0000259" key="6">
    <source>
        <dbReference type="PROSITE" id="PS50089"/>
    </source>
</evidence>
<reference evidence="7" key="1">
    <citation type="submission" date="2021-06" db="EMBL/GenBank/DDBJ databases">
        <authorList>
            <person name="Kallberg Y."/>
            <person name="Tangrot J."/>
            <person name="Rosling A."/>
        </authorList>
    </citation>
    <scope>NUCLEOTIDE SEQUENCE</scope>
    <source>
        <strain evidence="7">MT106</strain>
    </source>
</reference>
<dbReference type="PANTHER" id="PTHR12683">
    <property type="entry name" value="CDK-ACTIVATING KINASE ASSEMBLY FACTOR MAT1"/>
    <property type="match status" value="1"/>
</dbReference>
<dbReference type="PANTHER" id="PTHR12683:SF13">
    <property type="entry name" value="CDK-ACTIVATING KINASE ASSEMBLY FACTOR MAT1"/>
    <property type="match status" value="1"/>
</dbReference>
<keyword evidence="3" id="KW-0862">Zinc</keyword>
<dbReference type="Pfam" id="PF06391">
    <property type="entry name" value="MAT1"/>
    <property type="match status" value="1"/>
</dbReference>
<dbReference type="Pfam" id="PF25811">
    <property type="entry name" value="CAK-anch_MAT1"/>
    <property type="match status" value="1"/>
</dbReference>
<keyword evidence="2 4" id="KW-0863">Zinc-finger</keyword>
<evidence type="ECO:0000313" key="7">
    <source>
        <dbReference type="EMBL" id="CAG8445751.1"/>
    </source>
</evidence>
<dbReference type="GO" id="GO:0006281">
    <property type="term" value="P:DNA repair"/>
    <property type="evidence" value="ECO:0007669"/>
    <property type="project" value="TreeGrafter"/>
</dbReference>
<feature type="domain" description="RING-type" evidence="6">
    <location>
        <begin position="61"/>
        <end position="104"/>
    </location>
</feature>
<dbReference type="InterPro" id="IPR015877">
    <property type="entry name" value="MAT1_centre"/>
</dbReference>
<evidence type="ECO:0000256" key="2">
    <source>
        <dbReference type="ARBA" id="ARBA00022771"/>
    </source>
</evidence>
<dbReference type="GO" id="GO:0006357">
    <property type="term" value="P:regulation of transcription by RNA polymerase II"/>
    <property type="evidence" value="ECO:0007669"/>
    <property type="project" value="TreeGrafter"/>
</dbReference>
<accession>A0A9N8VF62</accession>
<protein>
    <submittedName>
        <fullName evidence="7">1907_t:CDS:1</fullName>
    </submittedName>
</protein>
<evidence type="ECO:0000256" key="1">
    <source>
        <dbReference type="ARBA" id="ARBA00022723"/>
    </source>
</evidence>
<name>A0A9N8VF62_9GLOM</name>
<dbReference type="EMBL" id="CAJVPL010000094">
    <property type="protein sequence ID" value="CAG8445751.1"/>
    <property type="molecule type" value="Genomic_DNA"/>
</dbReference>
<comment type="caution">
    <text evidence="7">The sequence shown here is derived from an EMBL/GenBank/DDBJ whole genome shotgun (WGS) entry which is preliminary data.</text>
</comment>
<dbReference type="InterPro" id="IPR001841">
    <property type="entry name" value="Znf_RING"/>
</dbReference>
<dbReference type="Proteomes" id="UP000789831">
    <property type="component" value="Unassembled WGS sequence"/>
</dbReference>
<dbReference type="GO" id="GO:0005675">
    <property type="term" value="C:transcription factor TFIIH holo complex"/>
    <property type="evidence" value="ECO:0007669"/>
    <property type="project" value="TreeGrafter"/>
</dbReference>
<evidence type="ECO:0000256" key="3">
    <source>
        <dbReference type="ARBA" id="ARBA00022833"/>
    </source>
</evidence>
<feature type="compositionally biased region" description="Low complexity" evidence="5">
    <location>
        <begin position="17"/>
        <end position="26"/>
    </location>
</feature>
<dbReference type="OrthoDB" id="5963at2759"/>
<proteinExistence type="predicted"/>
<dbReference type="AlphaFoldDB" id="A0A9N8VF62"/>
<feature type="region of interest" description="Disordered" evidence="5">
    <location>
        <begin position="17"/>
        <end position="60"/>
    </location>
</feature>
<organism evidence="7 8">
    <name type="scientific">Ambispora gerdemannii</name>
    <dbReference type="NCBI Taxonomy" id="144530"/>
    <lineage>
        <taxon>Eukaryota</taxon>
        <taxon>Fungi</taxon>
        <taxon>Fungi incertae sedis</taxon>
        <taxon>Mucoromycota</taxon>
        <taxon>Glomeromycotina</taxon>
        <taxon>Glomeromycetes</taxon>
        <taxon>Archaeosporales</taxon>
        <taxon>Ambisporaceae</taxon>
        <taxon>Ambispora</taxon>
    </lineage>
</organism>
<evidence type="ECO:0000256" key="5">
    <source>
        <dbReference type="SAM" id="MobiDB-lite"/>
    </source>
</evidence>
<evidence type="ECO:0000256" key="4">
    <source>
        <dbReference type="PROSITE-ProRule" id="PRU00175"/>
    </source>
</evidence>
<keyword evidence="1" id="KW-0479">Metal-binding</keyword>
<dbReference type="Gene3D" id="3.30.40.10">
    <property type="entry name" value="Zinc/RING finger domain, C3HC4 (zinc finger)"/>
    <property type="match status" value="1"/>
</dbReference>